<accession>A0A1X7EX08</accession>
<protein>
    <recommendedName>
        <fullName evidence="10">Lipoprotein</fullName>
    </recommendedName>
</protein>
<keyword evidence="4 10" id="KW-0732">Signal</keyword>
<evidence type="ECO:0000256" key="1">
    <source>
        <dbReference type="ARBA" id="ARBA00004459"/>
    </source>
</evidence>
<organism evidence="12 13">
    <name type="scientific">Trinickia caryophylli</name>
    <name type="common">Paraburkholderia caryophylli</name>
    <dbReference type="NCBI Taxonomy" id="28094"/>
    <lineage>
        <taxon>Bacteria</taxon>
        <taxon>Pseudomonadati</taxon>
        <taxon>Pseudomonadota</taxon>
        <taxon>Betaproteobacteria</taxon>
        <taxon>Burkholderiales</taxon>
        <taxon>Burkholderiaceae</taxon>
        <taxon>Trinickia</taxon>
    </lineage>
</organism>
<sequence>MTPRLPRLACLALVAALLGGCRMELYGNLPEAEANRMLALLMRRHIDAEKQTTKGDTATIVVDRSQFVDAVELLRQNGLPSRHLATIEDLFPPGQLVTSPAQEQAKITFLKEQQLQRMLLSMDGVIEAQVTIAETPGTGRYDPPIPSASVFIKYSPARNLEARLAQIRELVVKGVPGLQPENVTVVMQRTDYEYLSAPQAASPTTAAARSHPALWLSVPLLALGALLAGAVLFLRARSRKTE</sequence>
<gene>
    <name evidence="12" type="ORF">SAMN06295900_106390</name>
</gene>
<evidence type="ECO:0000313" key="12">
    <source>
        <dbReference type="EMBL" id="SMF41597.1"/>
    </source>
</evidence>
<dbReference type="GeneID" id="95550770"/>
<dbReference type="Gene3D" id="3.30.300.30">
    <property type="match status" value="1"/>
</dbReference>
<dbReference type="PANTHER" id="PTHR30046">
    <property type="entry name" value="FLAGELLAR M-RING PROTEIN"/>
    <property type="match status" value="1"/>
</dbReference>
<evidence type="ECO:0000313" key="13">
    <source>
        <dbReference type="Proteomes" id="UP000192911"/>
    </source>
</evidence>
<feature type="domain" description="Flagellar M-ring N-terminal" evidence="11">
    <location>
        <begin position="24"/>
        <end position="190"/>
    </location>
</feature>
<dbReference type="OrthoDB" id="115186at2"/>
<dbReference type="GO" id="GO:0009279">
    <property type="term" value="C:cell outer membrane"/>
    <property type="evidence" value="ECO:0007669"/>
    <property type="project" value="UniProtKB-SubCell"/>
</dbReference>
<keyword evidence="13" id="KW-1185">Reference proteome</keyword>
<dbReference type="STRING" id="28094.SAMN06295900_106390"/>
<dbReference type="InterPro" id="IPR043427">
    <property type="entry name" value="YscJ/FliF"/>
</dbReference>
<dbReference type="GO" id="GO:0009306">
    <property type="term" value="P:protein secretion"/>
    <property type="evidence" value="ECO:0007669"/>
    <property type="project" value="InterPro"/>
</dbReference>
<reference evidence="13" key="1">
    <citation type="submission" date="2017-04" db="EMBL/GenBank/DDBJ databases">
        <authorList>
            <person name="Varghese N."/>
            <person name="Submissions S."/>
        </authorList>
    </citation>
    <scope>NUCLEOTIDE SEQUENCE [LARGE SCALE GENOMIC DNA]</scope>
    <source>
        <strain evidence="13">Ballard 720</strain>
    </source>
</reference>
<evidence type="ECO:0000256" key="9">
    <source>
        <dbReference type="ARBA" id="ARBA00023288"/>
    </source>
</evidence>
<keyword evidence="9 10" id="KW-0449">Lipoprotein</keyword>
<dbReference type="NCBIfam" id="TIGR02544">
    <property type="entry name" value="III_secr_YscJ"/>
    <property type="match status" value="1"/>
</dbReference>
<dbReference type="RefSeq" id="WP_085228050.1">
    <property type="nucleotide sequence ID" value="NZ_BSQD01000006.1"/>
</dbReference>
<keyword evidence="6 10" id="KW-0472">Membrane</keyword>
<evidence type="ECO:0000256" key="5">
    <source>
        <dbReference type="ARBA" id="ARBA00022927"/>
    </source>
</evidence>
<dbReference type="InterPro" id="IPR003282">
    <property type="entry name" value="T3SS_SctJ"/>
</dbReference>
<evidence type="ECO:0000256" key="10">
    <source>
        <dbReference type="RuleBase" id="RU364102"/>
    </source>
</evidence>
<keyword evidence="8 10" id="KW-0998">Cell outer membrane</keyword>
<keyword evidence="3" id="KW-0813">Transport</keyword>
<evidence type="ECO:0000256" key="6">
    <source>
        <dbReference type="ARBA" id="ARBA00023136"/>
    </source>
</evidence>
<keyword evidence="5" id="KW-0653">Protein transport</keyword>
<dbReference type="InterPro" id="IPR045851">
    <property type="entry name" value="AMP-bd_C_sf"/>
</dbReference>
<keyword evidence="10" id="KW-1133">Transmembrane helix</keyword>
<dbReference type="EMBL" id="FXAH01000006">
    <property type="protein sequence ID" value="SMF41597.1"/>
    <property type="molecule type" value="Genomic_DNA"/>
</dbReference>
<evidence type="ECO:0000256" key="3">
    <source>
        <dbReference type="ARBA" id="ARBA00022448"/>
    </source>
</evidence>
<feature type="transmembrane region" description="Helical" evidence="10">
    <location>
        <begin position="213"/>
        <end position="234"/>
    </location>
</feature>
<keyword evidence="10" id="KW-0812">Transmembrane</keyword>
<proteinExistence type="inferred from homology"/>
<evidence type="ECO:0000256" key="4">
    <source>
        <dbReference type="ARBA" id="ARBA00022729"/>
    </source>
</evidence>
<dbReference type="AlphaFoldDB" id="A0A1X7EX08"/>
<dbReference type="PANTHER" id="PTHR30046:SF3">
    <property type="entry name" value="SECRETION SYSTEM APPARATUS LIPOPROTEIN SSAJ"/>
    <property type="match status" value="1"/>
</dbReference>
<evidence type="ECO:0000259" key="11">
    <source>
        <dbReference type="Pfam" id="PF01514"/>
    </source>
</evidence>
<dbReference type="InterPro" id="IPR006182">
    <property type="entry name" value="FliF_N_dom"/>
</dbReference>
<dbReference type="Pfam" id="PF01514">
    <property type="entry name" value="YscJ_FliF"/>
    <property type="match status" value="1"/>
</dbReference>
<evidence type="ECO:0000256" key="8">
    <source>
        <dbReference type="ARBA" id="ARBA00023237"/>
    </source>
</evidence>
<dbReference type="PRINTS" id="PR01338">
    <property type="entry name" value="TYPE3OMKPROT"/>
</dbReference>
<dbReference type="Proteomes" id="UP000192911">
    <property type="component" value="Unassembled WGS sequence"/>
</dbReference>
<comment type="subcellular location">
    <subcellularLocation>
        <location evidence="1">Cell outer membrane</location>
        <topology evidence="1">Lipid-anchor</topology>
    </subcellularLocation>
</comment>
<evidence type="ECO:0000256" key="7">
    <source>
        <dbReference type="ARBA" id="ARBA00023139"/>
    </source>
</evidence>
<dbReference type="Gene3D" id="3.30.70.1530">
    <property type="entry name" value="Hypothetical protein rpa1041"/>
    <property type="match status" value="1"/>
</dbReference>
<evidence type="ECO:0000256" key="2">
    <source>
        <dbReference type="ARBA" id="ARBA00009509"/>
    </source>
</evidence>
<comment type="similarity">
    <text evidence="2 10">Belongs to the YscJ lipoprotein family.</text>
</comment>
<name>A0A1X7EX08_TRICW</name>
<dbReference type="PROSITE" id="PS51257">
    <property type="entry name" value="PROKAR_LIPOPROTEIN"/>
    <property type="match status" value="1"/>
</dbReference>
<keyword evidence="7 10" id="KW-0564">Palmitate</keyword>